<comment type="caution">
    <text evidence="2">The sequence shown here is derived from an EMBL/GenBank/DDBJ whole genome shotgun (WGS) entry which is preliminary data.</text>
</comment>
<keyword evidence="1" id="KW-0812">Transmembrane</keyword>
<dbReference type="EMBL" id="SSOD01000024">
    <property type="protein sequence ID" value="THF55400.1"/>
    <property type="molecule type" value="Genomic_DNA"/>
</dbReference>
<keyword evidence="1" id="KW-1133">Transmembrane helix</keyword>
<name>A0A4S4A9B6_9RHOO</name>
<keyword evidence="3" id="KW-1185">Reference proteome</keyword>
<dbReference type="Proteomes" id="UP000307956">
    <property type="component" value="Unassembled WGS sequence"/>
</dbReference>
<evidence type="ECO:0000256" key="1">
    <source>
        <dbReference type="SAM" id="Phobius"/>
    </source>
</evidence>
<organism evidence="2 3">
    <name type="scientific">Pseudothauera rhizosphaerae</name>
    <dbReference type="NCBI Taxonomy" id="2565932"/>
    <lineage>
        <taxon>Bacteria</taxon>
        <taxon>Pseudomonadati</taxon>
        <taxon>Pseudomonadota</taxon>
        <taxon>Betaproteobacteria</taxon>
        <taxon>Rhodocyclales</taxon>
        <taxon>Zoogloeaceae</taxon>
        <taxon>Pseudothauera</taxon>
    </lineage>
</organism>
<dbReference type="OrthoDB" id="8641981at2"/>
<dbReference type="RefSeq" id="WP_136386970.1">
    <property type="nucleotide sequence ID" value="NZ_SSOD01000024.1"/>
</dbReference>
<dbReference type="Pfam" id="PF11804">
    <property type="entry name" value="DUF3325"/>
    <property type="match status" value="1"/>
</dbReference>
<sequence length="94" mass="10047">MIHAAVLLLSLAGFACLSLSMARHQQEVFGGRALSPSRSRLLWAMGFLLIASALAVAIIFLGAGFGSVAWFGHISLAAAMVFMALLWQRRRTSG</sequence>
<accession>A0A4S4A9B6</accession>
<dbReference type="InterPro" id="IPR021762">
    <property type="entry name" value="DUF3325"/>
</dbReference>
<dbReference type="AlphaFoldDB" id="A0A4S4A9B6"/>
<keyword evidence="1" id="KW-0472">Membrane</keyword>
<proteinExistence type="predicted"/>
<reference evidence="2 3" key="1">
    <citation type="submission" date="2019-04" db="EMBL/GenBank/DDBJ databases">
        <title>Azoarcus rhizosphaerae sp. nov. isolated from rhizosphere of Ficus religiosa.</title>
        <authorList>
            <person name="Lin S.-Y."/>
            <person name="Hameed A."/>
            <person name="Hsu Y.-H."/>
            <person name="Young C.-C."/>
        </authorList>
    </citation>
    <scope>NUCLEOTIDE SEQUENCE [LARGE SCALE GENOMIC DNA]</scope>
    <source>
        <strain evidence="2 3">CC-YHH848</strain>
    </source>
</reference>
<protein>
    <submittedName>
        <fullName evidence="2">DUF3325 domain-containing protein</fullName>
    </submittedName>
</protein>
<evidence type="ECO:0000313" key="2">
    <source>
        <dbReference type="EMBL" id="THF55400.1"/>
    </source>
</evidence>
<evidence type="ECO:0000313" key="3">
    <source>
        <dbReference type="Proteomes" id="UP000307956"/>
    </source>
</evidence>
<feature type="transmembrane region" description="Helical" evidence="1">
    <location>
        <begin position="68"/>
        <end position="87"/>
    </location>
</feature>
<gene>
    <name evidence="2" type="ORF">E6O51_20905</name>
</gene>
<feature type="transmembrane region" description="Helical" evidence="1">
    <location>
        <begin position="41"/>
        <end position="61"/>
    </location>
</feature>